<feature type="region of interest" description="Disordered" evidence="2">
    <location>
        <begin position="335"/>
        <end position="480"/>
    </location>
</feature>
<feature type="compositionally biased region" description="Acidic residues" evidence="2">
    <location>
        <begin position="343"/>
        <end position="431"/>
    </location>
</feature>
<dbReference type="Pfam" id="PF08158">
    <property type="entry name" value="SDA1_HEAT"/>
    <property type="match status" value="1"/>
</dbReference>
<feature type="compositionally biased region" description="Basic residues" evidence="2">
    <location>
        <begin position="80"/>
        <end position="89"/>
    </location>
</feature>
<name>A0A0V0R7C1_PSEPJ</name>
<dbReference type="GO" id="GO:0000055">
    <property type="term" value="P:ribosomal large subunit export from nucleus"/>
    <property type="evidence" value="ECO:0007669"/>
    <property type="project" value="UniProtKB-UniRule"/>
</dbReference>
<comment type="function">
    <text evidence="1">Required for 60S pre-ribosomal subunits export to the cytoplasm.</text>
</comment>
<evidence type="ECO:0000256" key="2">
    <source>
        <dbReference type="SAM" id="MobiDB-lite"/>
    </source>
</evidence>
<evidence type="ECO:0000259" key="3">
    <source>
        <dbReference type="Pfam" id="PF08158"/>
    </source>
</evidence>
<dbReference type="AlphaFoldDB" id="A0A0V0R7C1"/>
<dbReference type="GO" id="GO:0015031">
    <property type="term" value="P:protein transport"/>
    <property type="evidence" value="ECO:0007669"/>
    <property type="project" value="UniProtKB-KW"/>
</dbReference>
<keyword evidence="1" id="KW-0813">Transport</keyword>
<protein>
    <recommendedName>
        <fullName evidence="1">Protein SDA1</fullName>
    </recommendedName>
</protein>
<reference evidence="4 5" key="1">
    <citation type="journal article" date="2015" name="Sci. Rep.">
        <title>Genome of the facultative scuticociliatosis pathogen Pseudocohnilembus persalinus provides insight into its virulence through horizontal gene transfer.</title>
        <authorList>
            <person name="Xiong J."/>
            <person name="Wang G."/>
            <person name="Cheng J."/>
            <person name="Tian M."/>
            <person name="Pan X."/>
            <person name="Warren A."/>
            <person name="Jiang C."/>
            <person name="Yuan D."/>
            <person name="Miao W."/>
        </authorList>
    </citation>
    <scope>NUCLEOTIDE SEQUENCE [LARGE SCALE GENOMIC DNA]</scope>
    <source>
        <strain evidence="4">36N120E</strain>
    </source>
</reference>
<evidence type="ECO:0000256" key="1">
    <source>
        <dbReference type="RuleBase" id="RU365057"/>
    </source>
</evidence>
<comment type="caution">
    <text evidence="4">The sequence shown here is derived from an EMBL/GenBank/DDBJ whole genome shotgun (WGS) entry which is preliminary data.</text>
</comment>
<dbReference type="OMA" id="TIREMCN"/>
<keyword evidence="5" id="KW-1185">Reference proteome</keyword>
<feature type="region of interest" description="Disordered" evidence="2">
    <location>
        <begin position="519"/>
        <end position="564"/>
    </location>
</feature>
<dbReference type="PANTHER" id="PTHR12730">
    <property type="entry name" value="HSDA/SDA1-RELATED"/>
    <property type="match status" value="1"/>
</dbReference>
<feature type="region of interest" description="Disordered" evidence="2">
    <location>
        <begin position="591"/>
        <end position="613"/>
    </location>
</feature>
<proteinExistence type="inferred from homology"/>
<feature type="region of interest" description="Disordered" evidence="2">
    <location>
        <begin position="46"/>
        <end position="89"/>
    </location>
</feature>
<dbReference type="InterPro" id="IPR012977">
    <property type="entry name" value="SDA1_N"/>
</dbReference>
<keyword evidence="1" id="KW-0653">Protein transport</keyword>
<dbReference type="EMBL" id="LDAU01000033">
    <property type="protein sequence ID" value="KRX10256.1"/>
    <property type="molecule type" value="Genomic_DNA"/>
</dbReference>
<feature type="domain" description="SDA1 N-terminal" evidence="3">
    <location>
        <begin position="1"/>
        <end position="238"/>
    </location>
</feature>
<evidence type="ECO:0000313" key="5">
    <source>
        <dbReference type="Proteomes" id="UP000054937"/>
    </source>
</evidence>
<feature type="compositionally biased region" description="Basic and acidic residues" evidence="2">
    <location>
        <begin position="437"/>
        <end position="480"/>
    </location>
</feature>
<feature type="compositionally biased region" description="Basic residues" evidence="2">
    <location>
        <begin position="604"/>
        <end position="613"/>
    </location>
</feature>
<accession>A0A0V0R7C1</accession>
<comment type="subcellular location">
    <subcellularLocation>
        <location evidence="1">Nucleus</location>
        <location evidence="1">Nucleolus</location>
    </subcellularLocation>
</comment>
<keyword evidence="1" id="KW-0690">Ribosome biogenesis</keyword>
<dbReference type="PANTHER" id="PTHR12730:SF0">
    <property type="entry name" value="PROTEIN SDA1 HOMOLOG"/>
    <property type="match status" value="1"/>
</dbReference>
<sequence>MYKKCIWNDVKTVNIIAQGCFNDYYKVRLTAAHFLIETTEKINDIDTSDSEDEGQQVNPREKIGSKKTKARQQRLEREKRKAQKKQRKKLQNTIKNSFFPIDQIYNPQEFVERLFHELKKRNDRFASKLVVLQLIARMINRHKLMLMSFYSYLQKYLFPHQKEISKILSFLAEAVHDLISYEDLAPIMKHIVDNFVNQRCSEQDMTMGLNTIREMCNKNIFILDQFTVNYLADYYGYKNRNVSKAAKSIINLYREKNPRILEKKYRGRYNREQKDIPMTEDEVIPIYKMEKPMEAIPGADLIDEGGEIPIYFDKIMTDEDFRKIKFLQEKQRLQELQRQKEGDSDEGEEGEEDGEELEFGTSEEIDSEEGEEGEEDEEEEDGEEIEIDEDEIEGEEGEEESEISDLEFDEEGEEGEEIEWASEDEEEDDEQQQQKGKQGDEINEEEQKVEKELKQQQKKVSKEMSEEEKSKALKEENKRRRIEELEKDLEDYDEFQSDEEDVVNPHGFISEDVIKAFRKKKSERREEERNRKLQEKLTEKKHTHHRKQKKGGETNTQKLKNKPLMMVMDKKHKQKKKAEGKLNIKSKIKQIKNQLGHVRSTKQFQRKKLKRQQ</sequence>
<gene>
    <name evidence="4" type="ORF">PPERSA_00453</name>
</gene>
<dbReference type="OrthoDB" id="2196187at2759"/>
<dbReference type="GO" id="GO:0042273">
    <property type="term" value="P:ribosomal large subunit biogenesis"/>
    <property type="evidence" value="ECO:0007669"/>
    <property type="project" value="UniProtKB-UniRule"/>
</dbReference>
<organism evidence="4 5">
    <name type="scientific">Pseudocohnilembus persalinus</name>
    <name type="common">Ciliate</name>
    <dbReference type="NCBI Taxonomy" id="266149"/>
    <lineage>
        <taxon>Eukaryota</taxon>
        <taxon>Sar</taxon>
        <taxon>Alveolata</taxon>
        <taxon>Ciliophora</taxon>
        <taxon>Intramacronucleata</taxon>
        <taxon>Oligohymenophorea</taxon>
        <taxon>Scuticociliatia</taxon>
        <taxon>Philasterida</taxon>
        <taxon>Pseudocohnilembidae</taxon>
        <taxon>Pseudocohnilembus</taxon>
    </lineage>
</organism>
<dbReference type="GO" id="GO:0005730">
    <property type="term" value="C:nucleolus"/>
    <property type="evidence" value="ECO:0007669"/>
    <property type="project" value="UniProtKB-SubCell"/>
</dbReference>
<dbReference type="InterPro" id="IPR027312">
    <property type="entry name" value="Sda1"/>
</dbReference>
<comment type="similarity">
    <text evidence="1">Belongs to the SDA1 family.</text>
</comment>
<feature type="compositionally biased region" description="Basic and acidic residues" evidence="2">
    <location>
        <begin position="523"/>
        <end position="540"/>
    </location>
</feature>
<dbReference type="Proteomes" id="UP000054937">
    <property type="component" value="Unassembled WGS sequence"/>
</dbReference>
<dbReference type="InParanoid" id="A0A0V0R7C1"/>
<keyword evidence="1" id="KW-0539">Nucleus</keyword>
<evidence type="ECO:0000313" key="4">
    <source>
        <dbReference type="EMBL" id="KRX10256.1"/>
    </source>
</evidence>